<dbReference type="PANTHER" id="PTHR32361">
    <property type="entry name" value="FERRIC/CUPRIC REDUCTASE TRANSMEMBRANE COMPONENT"/>
    <property type="match status" value="1"/>
</dbReference>
<feature type="transmembrane region" description="Helical" evidence="14">
    <location>
        <begin position="211"/>
        <end position="230"/>
    </location>
</feature>
<feature type="transmembrane region" description="Helical" evidence="14">
    <location>
        <begin position="250"/>
        <end position="272"/>
    </location>
</feature>
<feature type="domain" description="FAD-binding FR-type" evidence="15">
    <location>
        <begin position="342"/>
        <end position="443"/>
    </location>
</feature>
<dbReference type="SFLD" id="SFLDG01168">
    <property type="entry name" value="Ferric_reductase_subgroup_(FRE"/>
    <property type="match status" value="1"/>
</dbReference>
<comment type="catalytic activity">
    <reaction evidence="12">
        <text>2 a Fe(II)-siderophore + NADP(+) + H(+) = 2 a Fe(III)-siderophore + NADPH</text>
        <dbReference type="Rhea" id="RHEA:28795"/>
        <dbReference type="Rhea" id="RHEA-COMP:11342"/>
        <dbReference type="Rhea" id="RHEA-COMP:11344"/>
        <dbReference type="ChEBI" id="CHEBI:15378"/>
        <dbReference type="ChEBI" id="CHEBI:29033"/>
        <dbReference type="ChEBI" id="CHEBI:29034"/>
        <dbReference type="ChEBI" id="CHEBI:57783"/>
        <dbReference type="ChEBI" id="CHEBI:58349"/>
        <dbReference type="EC" id="1.16.1.9"/>
    </reaction>
</comment>
<dbReference type="InterPro" id="IPR013121">
    <property type="entry name" value="Fe_red_NAD-bd_6"/>
</dbReference>
<dbReference type="Proteomes" id="UP000226431">
    <property type="component" value="Unassembled WGS sequence"/>
</dbReference>
<feature type="transmembrane region" description="Helical" evidence="14">
    <location>
        <begin position="126"/>
        <end position="149"/>
    </location>
</feature>
<organism evidence="16 17">
    <name type="scientific">Ophiocordyceps camponoti-rufipedis</name>
    <dbReference type="NCBI Taxonomy" id="2004952"/>
    <lineage>
        <taxon>Eukaryota</taxon>
        <taxon>Fungi</taxon>
        <taxon>Dikarya</taxon>
        <taxon>Ascomycota</taxon>
        <taxon>Pezizomycotina</taxon>
        <taxon>Sordariomycetes</taxon>
        <taxon>Hypocreomycetidae</taxon>
        <taxon>Hypocreales</taxon>
        <taxon>Ophiocordycipitaceae</taxon>
        <taxon>Ophiocordyceps</taxon>
    </lineage>
</organism>
<dbReference type="PANTHER" id="PTHR32361:SF3">
    <property type="entry name" value="REDUCTASE, PUTATIVE (AFU_ORTHOLOGUE AFUA_6G13750)-RELATED"/>
    <property type="match status" value="1"/>
</dbReference>
<keyword evidence="7" id="KW-0249">Electron transport</keyword>
<keyword evidence="17" id="KW-1185">Reference proteome</keyword>
<dbReference type="InterPro" id="IPR017938">
    <property type="entry name" value="Riboflavin_synthase-like_b-brl"/>
</dbReference>
<evidence type="ECO:0000313" key="17">
    <source>
        <dbReference type="Proteomes" id="UP000226431"/>
    </source>
</evidence>
<dbReference type="GO" id="GO:0052851">
    <property type="term" value="F:ferric-chelate reductase (NADPH) activity"/>
    <property type="evidence" value="ECO:0007669"/>
    <property type="project" value="UniProtKB-EC"/>
</dbReference>
<feature type="transmembrane region" description="Helical" evidence="14">
    <location>
        <begin position="53"/>
        <end position="74"/>
    </location>
</feature>
<proteinExistence type="inferred from homology"/>
<evidence type="ECO:0000256" key="3">
    <source>
        <dbReference type="ARBA" id="ARBA00012668"/>
    </source>
</evidence>
<evidence type="ECO:0000256" key="5">
    <source>
        <dbReference type="ARBA" id="ARBA00022475"/>
    </source>
</evidence>
<keyword evidence="4" id="KW-0813">Transport</keyword>
<keyword evidence="11 14" id="KW-0472">Membrane</keyword>
<dbReference type="EC" id="1.16.1.9" evidence="3"/>
<evidence type="ECO:0000256" key="11">
    <source>
        <dbReference type="ARBA" id="ARBA00023136"/>
    </source>
</evidence>
<feature type="compositionally biased region" description="Low complexity" evidence="13">
    <location>
        <begin position="531"/>
        <end position="544"/>
    </location>
</feature>
<keyword evidence="8 14" id="KW-1133">Transmembrane helix</keyword>
<evidence type="ECO:0000256" key="8">
    <source>
        <dbReference type="ARBA" id="ARBA00022989"/>
    </source>
</evidence>
<evidence type="ECO:0000256" key="4">
    <source>
        <dbReference type="ARBA" id="ARBA00022448"/>
    </source>
</evidence>
<dbReference type="OrthoDB" id="167398at2759"/>
<dbReference type="STRING" id="2004952.A0A2C5ZH99"/>
<dbReference type="InterPro" id="IPR051410">
    <property type="entry name" value="Ferric/Cupric_Reductase"/>
</dbReference>
<keyword evidence="10" id="KW-0406">Ion transport</keyword>
<dbReference type="Pfam" id="PF01794">
    <property type="entry name" value="Ferric_reduct"/>
    <property type="match status" value="1"/>
</dbReference>
<evidence type="ECO:0000256" key="13">
    <source>
        <dbReference type="SAM" id="MobiDB-lite"/>
    </source>
</evidence>
<evidence type="ECO:0000256" key="10">
    <source>
        <dbReference type="ARBA" id="ARBA00023065"/>
    </source>
</evidence>
<evidence type="ECO:0000256" key="2">
    <source>
        <dbReference type="ARBA" id="ARBA00006278"/>
    </source>
</evidence>
<evidence type="ECO:0000256" key="6">
    <source>
        <dbReference type="ARBA" id="ARBA00022692"/>
    </source>
</evidence>
<comment type="caution">
    <text evidence="16">The sequence shown here is derived from an EMBL/GenBank/DDBJ whole genome shotgun (WGS) entry which is preliminary data.</text>
</comment>
<dbReference type="AlphaFoldDB" id="A0A2C5ZH99"/>
<dbReference type="SFLD" id="SFLDS00052">
    <property type="entry name" value="Ferric_Reductase_Domain"/>
    <property type="match status" value="1"/>
</dbReference>
<dbReference type="GO" id="GO:0015677">
    <property type="term" value="P:copper ion import"/>
    <property type="evidence" value="ECO:0007669"/>
    <property type="project" value="TreeGrafter"/>
</dbReference>
<dbReference type="InterPro" id="IPR013130">
    <property type="entry name" value="Fe3_Rdtase_TM_dom"/>
</dbReference>
<reference evidence="16 17" key="1">
    <citation type="submission" date="2017-06" db="EMBL/GenBank/DDBJ databases">
        <title>Ant-infecting Ophiocordyceps genomes reveal a high diversity of potential behavioral manipulation genes and a possible major role for enterotoxins.</title>
        <authorList>
            <person name="De Bekker C."/>
            <person name="Evans H.C."/>
            <person name="Brachmann A."/>
            <person name="Hughes D.P."/>
        </authorList>
    </citation>
    <scope>NUCLEOTIDE SEQUENCE [LARGE SCALE GENOMIC DNA]</scope>
    <source>
        <strain evidence="16 17">Map16</strain>
    </source>
</reference>
<dbReference type="SUPFAM" id="SSF63380">
    <property type="entry name" value="Riboflavin synthase domain-like"/>
    <property type="match status" value="1"/>
</dbReference>
<dbReference type="InterPro" id="IPR039261">
    <property type="entry name" value="FNR_nucleotide-bd"/>
</dbReference>
<dbReference type="Pfam" id="PF08030">
    <property type="entry name" value="NAD_binding_6"/>
    <property type="match status" value="1"/>
</dbReference>
<evidence type="ECO:0000256" key="12">
    <source>
        <dbReference type="ARBA" id="ARBA00048483"/>
    </source>
</evidence>
<gene>
    <name evidence="16" type="ORF">CDD80_5327</name>
</gene>
<keyword evidence="6 14" id="KW-0812">Transmembrane</keyword>
<evidence type="ECO:0000313" key="16">
    <source>
        <dbReference type="EMBL" id="PHH79243.1"/>
    </source>
</evidence>
<feature type="compositionally biased region" description="Basic and acidic residues" evidence="13">
    <location>
        <begin position="517"/>
        <end position="529"/>
    </location>
</feature>
<evidence type="ECO:0000256" key="9">
    <source>
        <dbReference type="ARBA" id="ARBA00023002"/>
    </source>
</evidence>
<keyword evidence="9" id="KW-0560">Oxidoreductase</keyword>
<evidence type="ECO:0000256" key="7">
    <source>
        <dbReference type="ARBA" id="ARBA00022982"/>
    </source>
</evidence>
<feature type="region of interest" description="Disordered" evidence="13">
    <location>
        <begin position="517"/>
        <end position="565"/>
    </location>
</feature>
<feature type="transmembrane region" description="Helical" evidence="14">
    <location>
        <begin position="284"/>
        <end position="300"/>
    </location>
</feature>
<evidence type="ECO:0000256" key="14">
    <source>
        <dbReference type="SAM" id="Phobius"/>
    </source>
</evidence>
<name>A0A2C5ZH99_9HYPO</name>
<sequence>MYWHQLLRRHIQDHSDGSAHEPHWGYADQVVPCKNDAGSCAYLDVVYASHDRSMLYVGIFWITICAILTVWLVARFVSRPAGLEGCSSSAGRTTRLSAVLASARRRLLLPVSGPRWLFGRGSRAQVLVLAALTGYILVWSFVGITYRRWLTPVKGHPGVFSTRTSLGPWSNRIGVLAYALTPLSVLLSCRESLLSVVTGLPYQTFGFLHRWLGYIIFLQGSLHTIAWFVIQLRLYQPQPTTGLKWIKETYVVWGLVAMILLSMLFLLSTPWAIRRTGYEFFRKAHYVLAMVYIGACWGHWDKLKCFLIPSFIFWGLDRAARLFRTALLHYHPWASPGVLSGFQIAEATIKIFKDDSGGQVMRLDLENDQDIWKVGQHFYLCFPRCSFWQSHPFTPLNLPVLRNGSVRHSYIIRSMGGETQKLAASHPSTSVLLTGPYGEDIASRVASRNVICVAGGTGISYVMPLLLRLAQQQPIPDRRIELVWAVRHLSHVEWVRDEMDALQRSQKSLNLTVRVFATRDGETPPRDKATAVSADSSSSDEPVSNNDGMSVHKTGDGVTESSRHPDLHRLVTDFVESTVSGPTAIVASGPGGVITDLRAVAAGINSPLKVWKGKTRFDVDLIFDDRMEW</sequence>
<dbReference type="Pfam" id="PF08022">
    <property type="entry name" value="FAD_binding_8"/>
    <property type="match status" value="1"/>
</dbReference>
<comment type="subcellular location">
    <subcellularLocation>
        <location evidence="1">Cell membrane</location>
        <topology evidence="1">Multi-pass membrane protein</topology>
    </subcellularLocation>
</comment>
<comment type="similarity">
    <text evidence="2">Belongs to the ferric reductase (FRE) family.</text>
</comment>
<protein>
    <recommendedName>
        <fullName evidence="3">ferric-chelate reductase (NADPH)</fullName>
        <ecNumber evidence="3">1.16.1.9</ecNumber>
    </recommendedName>
</protein>
<dbReference type="EMBL" id="NJES01000052">
    <property type="protein sequence ID" value="PHH79243.1"/>
    <property type="molecule type" value="Genomic_DNA"/>
</dbReference>
<dbReference type="PROSITE" id="PS51384">
    <property type="entry name" value="FAD_FR"/>
    <property type="match status" value="1"/>
</dbReference>
<dbReference type="CDD" id="cd06186">
    <property type="entry name" value="NOX_Duox_like_FAD_NADP"/>
    <property type="match status" value="1"/>
</dbReference>
<evidence type="ECO:0000256" key="1">
    <source>
        <dbReference type="ARBA" id="ARBA00004651"/>
    </source>
</evidence>
<dbReference type="GO" id="GO:0006879">
    <property type="term" value="P:intracellular iron ion homeostasis"/>
    <property type="evidence" value="ECO:0007669"/>
    <property type="project" value="TreeGrafter"/>
</dbReference>
<dbReference type="SUPFAM" id="SSF52343">
    <property type="entry name" value="Ferredoxin reductase-like, C-terminal NADP-linked domain"/>
    <property type="match status" value="1"/>
</dbReference>
<dbReference type="InterPro" id="IPR013112">
    <property type="entry name" value="FAD-bd_8"/>
</dbReference>
<dbReference type="Gene3D" id="3.40.50.80">
    <property type="entry name" value="Nucleotide-binding domain of ferredoxin-NADP reductase (FNR) module"/>
    <property type="match status" value="1"/>
</dbReference>
<evidence type="ECO:0000259" key="15">
    <source>
        <dbReference type="PROSITE" id="PS51384"/>
    </source>
</evidence>
<dbReference type="GO" id="GO:0006826">
    <property type="term" value="P:iron ion transport"/>
    <property type="evidence" value="ECO:0007669"/>
    <property type="project" value="TreeGrafter"/>
</dbReference>
<dbReference type="GO" id="GO:0005886">
    <property type="term" value="C:plasma membrane"/>
    <property type="evidence" value="ECO:0007669"/>
    <property type="project" value="UniProtKB-SubCell"/>
</dbReference>
<dbReference type="InterPro" id="IPR017927">
    <property type="entry name" value="FAD-bd_FR_type"/>
</dbReference>
<keyword evidence="5" id="KW-1003">Cell membrane</keyword>
<accession>A0A2C5ZH99</accession>